<feature type="domain" description="Schlafen AlbA-2" evidence="2">
    <location>
        <begin position="5"/>
        <end position="109"/>
    </location>
</feature>
<dbReference type="PATRIC" id="fig|237368.3.peg.2288"/>
<protein>
    <submittedName>
        <fullName evidence="3">ATP-dependent DNA helicase RecG</fullName>
        <ecNumber evidence="3">3.6.1.-</ecNumber>
    </submittedName>
</protein>
<dbReference type="PANTHER" id="PTHR30595">
    <property type="entry name" value="GLPR-RELATED TRANSCRIPTIONAL REPRESSOR"/>
    <property type="match status" value="1"/>
</dbReference>
<dbReference type="SUPFAM" id="SSF46785">
    <property type="entry name" value="Winged helix' DNA-binding domain"/>
    <property type="match status" value="1"/>
</dbReference>
<accession>A0A0B0EJ70</accession>
<dbReference type="GO" id="GO:0004386">
    <property type="term" value="F:helicase activity"/>
    <property type="evidence" value="ECO:0007669"/>
    <property type="project" value="UniProtKB-KW"/>
</dbReference>
<dbReference type="Pfam" id="PF04326">
    <property type="entry name" value="SLFN_AlbA_2"/>
    <property type="match status" value="1"/>
</dbReference>
<dbReference type="InterPro" id="IPR038461">
    <property type="entry name" value="Schlafen_AlbA_2_dom_sf"/>
</dbReference>
<gene>
    <name evidence="3" type="primary">recG</name>
    <name evidence="3" type="ORF">SCABRO_02121</name>
</gene>
<dbReference type="Pfam" id="PF13749">
    <property type="entry name" value="HATPase_c_4"/>
    <property type="match status" value="1"/>
</dbReference>
<dbReference type="Gene3D" id="1.10.10.10">
    <property type="entry name" value="Winged helix-like DNA-binding domain superfamily/Winged helix DNA-binding domain"/>
    <property type="match status" value="1"/>
</dbReference>
<dbReference type="PANTHER" id="PTHR30595:SF6">
    <property type="entry name" value="SCHLAFEN ALBA-2 DOMAIN-CONTAINING PROTEIN"/>
    <property type="match status" value="1"/>
</dbReference>
<dbReference type="GO" id="GO:0016787">
    <property type="term" value="F:hydrolase activity"/>
    <property type="evidence" value="ECO:0007669"/>
    <property type="project" value="UniProtKB-KW"/>
</dbReference>
<feature type="region of interest" description="Disordered" evidence="1">
    <location>
        <begin position="382"/>
        <end position="404"/>
    </location>
</feature>
<dbReference type="Gene3D" id="3.30.950.30">
    <property type="entry name" value="Schlafen, AAA domain"/>
    <property type="match status" value="1"/>
</dbReference>
<organism evidence="3 4">
    <name type="scientific">Candidatus Scalindua brodae</name>
    <dbReference type="NCBI Taxonomy" id="237368"/>
    <lineage>
        <taxon>Bacteria</taxon>
        <taxon>Pseudomonadati</taxon>
        <taxon>Planctomycetota</taxon>
        <taxon>Candidatus Brocadiia</taxon>
        <taxon>Candidatus Brocadiales</taxon>
        <taxon>Candidatus Scalinduaceae</taxon>
        <taxon>Candidatus Scalindua</taxon>
    </lineage>
</organism>
<dbReference type="Gene3D" id="3.30.565.60">
    <property type="match status" value="1"/>
</dbReference>
<dbReference type="EMBL" id="JRYO01000152">
    <property type="protein sequence ID" value="KHE92071.1"/>
    <property type="molecule type" value="Genomic_DNA"/>
</dbReference>
<keyword evidence="3" id="KW-0347">Helicase</keyword>
<sequence>MGTKENQNLEWKETWRDEYIKWICGFANAQGGTLFIGKNDKGILTGVPTASKLMEAIPNKVRDILGIIIDVNLIKENDKEFLEIVVEPYPYPVSYKGQYHYRSGSTKQVLKGSALDKFLLKKQGKRWDGVPVPNVTVKDLGIDAFKLFRSKTAKSSRLSKEVLSESNEMLVENLRLKDGNYLKRAAVLLFHPDPEAFLAGAYIKIGFFQTEADLIYQDEIHGNLFEQSEKAMDILLTKYLKAYISYEGITRVERFLFPREALREALLNAIVHKDYGSGVPIQIKVFENKLIFWNEGELPENWTIERLKQKHPSSPYNPDIANAFFRAGLIESWGRGIEKIELECRNHGIPIPEYKYLPSNFMLEIDATEMLNKISKQNLLDSKGKEHGKKSGQKRWSEKVVRKGGQKLTDKQQELLDILIHTPSISRRKLSNLLKINESAVQKRLETLKDKGVLKREGAAKGGYWKIIVK</sequence>
<evidence type="ECO:0000256" key="1">
    <source>
        <dbReference type="SAM" id="MobiDB-lite"/>
    </source>
</evidence>
<comment type="caution">
    <text evidence="3">The sequence shown here is derived from an EMBL/GenBank/DDBJ whole genome shotgun (WGS) entry which is preliminary data.</text>
</comment>
<keyword evidence="3" id="KW-0067">ATP-binding</keyword>
<dbReference type="InterPro" id="IPR007421">
    <property type="entry name" value="Schlafen_AlbA_2_dom"/>
</dbReference>
<dbReference type="AlphaFoldDB" id="A0A0B0EJ70"/>
<dbReference type="Proteomes" id="UP000030652">
    <property type="component" value="Unassembled WGS sequence"/>
</dbReference>
<name>A0A0B0EJ70_9BACT</name>
<dbReference type="InterPro" id="IPR036388">
    <property type="entry name" value="WH-like_DNA-bd_sf"/>
</dbReference>
<dbReference type="Pfam" id="PF13412">
    <property type="entry name" value="HTH_24"/>
    <property type="match status" value="1"/>
</dbReference>
<keyword evidence="3" id="KW-0378">Hydrolase</keyword>
<dbReference type="eggNOG" id="COG2865">
    <property type="taxonomic scope" value="Bacteria"/>
</dbReference>
<dbReference type="EC" id="3.6.1.-" evidence="3"/>
<reference evidence="3 4" key="1">
    <citation type="submission" date="2014-10" db="EMBL/GenBank/DDBJ databases">
        <title>Draft genome of anammox bacterium scalindua brodae, obtained using differential coverage binning of sequence data from two enrichment reactors.</title>
        <authorList>
            <person name="Speth D.R."/>
            <person name="Russ L."/>
            <person name="Kartal B."/>
            <person name="Op den Camp H.J."/>
            <person name="Dutilh B.E."/>
            <person name="Jetten M.S."/>
        </authorList>
    </citation>
    <scope>NUCLEOTIDE SEQUENCE [LARGE SCALE GENOMIC DNA]</scope>
    <source>
        <strain evidence="3">RU1</strain>
    </source>
</reference>
<evidence type="ECO:0000313" key="3">
    <source>
        <dbReference type="EMBL" id="KHE92071.1"/>
    </source>
</evidence>
<evidence type="ECO:0000259" key="2">
    <source>
        <dbReference type="Pfam" id="PF04326"/>
    </source>
</evidence>
<proteinExistence type="predicted"/>
<evidence type="ECO:0000313" key="4">
    <source>
        <dbReference type="Proteomes" id="UP000030652"/>
    </source>
</evidence>
<dbReference type="InterPro" id="IPR038475">
    <property type="entry name" value="RecG_C_sf"/>
</dbReference>
<dbReference type="InterPro" id="IPR036390">
    <property type="entry name" value="WH_DNA-bd_sf"/>
</dbReference>
<keyword evidence="3" id="KW-0547">Nucleotide-binding</keyword>